<keyword evidence="3" id="KW-1185">Reference proteome</keyword>
<evidence type="ECO:0000259" key="1">
    <source>
        <dbReference type="Pfam" id="PF01345"/>
    </source>
</evidence>
<dbReference type="InterPro" id="IPR001434">
    <property type="entry name" value="OmcB-like_DUF11"/>
</dbReference>
<reference evidence="3" key="1">
    <citation type="submission" date="2017-09" db="EMBL/GenBank/DDBJ databases">
        <authorList>
            <person name="Varghese N."/>
            <person name="Submissions S."/>
        </authorList>
    </citation>
    <scope>NUCLEOTIDE SEQUENCE [LARGE SCALE GENOMIC DNA]</scope>
    <source>
        <strain evidence="3">CGMCC 1.12803</strain>
    </source>
</reference>
<feature type="domain" description="DUF11" evidence="1">
    <location>
        <begin position="556"/>
        <end position="669"/>
    </location>
</feature>
<dbReference type="AlphaFoldDB" id="A0A285ZXM6"/>
<evidence type="ECO:0000313" key="2">
    <source>
        <dbReference type="EMBL" id="SOD14399.1"/>
    </source>
</evidence>
<dbReference type="InterPro" id="IPR047589">
    <property type="entry name" value="DUF11_rpt"/>
</dbReference>
<evidence type="ECO:0000313" key="3">
    <source>
        <dbReference type="Proteomes" id="UP000219281"/>
    </source>
</evidence>
<dbReference type="EMBL" id="OCMT01000002">
    <property type="protein sequence ID" value="SOD14399.1"/>
    <property type="molecule type" value="Genomic_DNA"/>
</dbReference>
<dbReference type="NCBIfam" id="TIGR01451">
    <property type="entry name" value="B_ant_repeat"/>
    <property type="match status" value="1"/>
</dbReference>
<name>A0A285ZXM6_9SPHI</name>
<dbReference type="Pfam" id="PF01345">
    <property type="entry name" value="DUF11"/>
    <property type="match status" value="1"/>
</dbReference>
<proteinExistence type="predicted"/>
<sequence>MRILISKLFQFKLPFYNNLVFAFGFLLLFFSKTVFAEGSKDLYPATAQGNRAFLYANIDNQNWLDRYPFKTRGAHFVYAKNGEAIAVASSAYGYQGAQIVITPPNGPSVIYNYDGSTGRIQNRAQELQGPRWSGAPAAGYAPVVVNVNAAQEGIWRVEFLAPRGNGNSDDISAADVAATANWTQPMANTSNLIAAWDVSVRNAAKTAWLTGRVYANVLNLSISPNFREERGFYVTNYILTEDGRAYRVQTNGNNGWAFTFFSNNNGFAVNGVPTYKSLNASTVAALSGLHDPRTLDDPLNKTHKIFYGKPNPDLPETANAFVTTANQTMWLKKDAILPIITDVKFIGVEGTEGKISRKGANISFNSSTSGSFQIVIPIASGANRIINGAAVQGYNEIFWDGKDGNGNFLSAGAISPSVQTFLRSAEVHFPYIDMEINPNGIIIELTENNTNYTVDPTKTNPAEYSDKVYWDDSSIDNAGNAGRGSSNPFVNLTGISSRSNGHKFGRYSTNTNATYHFGDARSMDTWAYIESDRNIHLVNIEVLEANLKIESISPDLSQYFSGNKITYNIRVQNDGPSAANGSRLAISLPAGLTIGTVTQANASTGVTVSNTATVGQTFSALLNLPNQGAIDFLVEATFTGSFNRVFDNTKASILRPADLTDPDATGNNAAGPVDADEECLNGATTGVGLCNNIKYNTVNGQEICQGSNITPIIYTLSPDGTQFENSTPLPDGLSAQNAGNNRTVSGALSASGIQTFFIKTLNTKRTQTNVILRSNALPDATANGPVSLCVDATGNPAISFKGSGSTVSYEFSYAINNGAVQTVTTPTGSDTATIAIPVNNTGVFTYKLISVKDLATGCSQTKNVEVEVTIFPKPAQAHIQLIQ</sequence>
<accession>A0A285ZXM6</accession>
<gene>
    <name evidence="2" type="ORF">SAMN06297358_1555</name>
</gene>
<dbReference type="Proteomes" id="UP000219281">
    <property type="component" value="Unassembled WGS sequence"/>
</dbReference>
<protein>
    <recommendedName>
        <fullName evidence="1">DUF11 domain-containing protein</fullName>
    </recommendedName>
</protein>
<organism evidence="2 3">
    <name type="scientific">Pedobacter xixiisoli</name>
    <dbReference type="NCBI Taxonomy" id="1476464"/>
    <lineage>
        <taxon>Bacteria</taxon>
        <taxon>Pseudomonadati</taxon>
        <taxon>Bacteroidota</taxon>
        <taxon>Sphingobacteriia</taxon>
        <taxon>Sphingobacteriales</taxon>
        <taxon>Sphingobacteriaceae</taxon>
        <taxon>Pedobacter</taxon>
    </lineage>
</organism>